<evidence type="ECO:0000313" key="3">
    <source>
        <dbReference type="Proteomes" id="UP001251849"/>
    </source>
</evidence>
<reference evidence="2 3" key="1">
    <citation type="submission" date="2023-08" db="EMBL/GenBank/DDBJ databases">
        <title>Microbacterium aquilitoris sp. nov. and Microbacterium gwkjibeachense sp. nov., isolated from beach.</title>
        <authorList>
            <person name="Lee S.D."/>
            <person name="Yang H."/>
            <person name="Kim I."/>
        </authorList>
    </citation>
    <scope>NUCLEOTIDE SEQUENCE [LARGE SCALE GENOMIC DNA]</scope>
    <source>
        <strain evidence="2 3">KSW4-11</strain>
    </source>
</reference>
<gene>
    <name evidence="2" type="ORF">Q9S71_11550</name>
</gene>
<keyword evidence="3" id="KW-1185">Reference proteome</keyword>
<evidence type="ECO:0000256" key="1">
    <source>
        <dbReference type="SAM" id="MobiDB-lite"/>
    </source>
</evidence>
<evidence type="ECO:0008006" key="4">
    <source>
        <dbReference type="Google" id="ProtNLM"/>
    </source>
</evidence>
<dbReference type="Proteomes" id="UP001251849">
    <property type="component" value="Unassembled WGS sequence"/>
</dbReference>
<name>A0ABU3GCC7_9MICO</name>
<dbReference type="RefSeq" id="WP_197471574.1">
    <property type="nucleotide sequence ID" value="NZ_JAUZVV010000002.1"/>
</dbReference>
<feature type="region of interest" description="Disordered" evidence="1">
    <location>
        <begin position="1"/>
        <end position="24"/>
    </location>
</feature>
<feature type="compositionally biased region" description="Polar residues" evidence="1">
    <location>
        <begin position="1"/>
        <end position="19"/>
    </location>
</feature>
<organism evidence="2 3">
    <name type="scientific">Microbacterium gawkjiense</name>
    <dbReference type="NCBI Taxonomy" id="3067309"/>
    <lineage>
        <taxon>Bacteria</taxon>
        <taxon>Bacillati</taxon>
        <taxon>Actinomycetota</taxon>
        <taxon>Actinomycetes</taxon>
        <taxon>Micrococcales</taxon>
        <taxon>Microbacteriaceae</taxon>
        <taxon>Microbacterium</taxon>
    </lineage>
</organism>
<evidence type="ECO:0000313" key="2">
    <source>
        <dbReference type="EMBL" id="MDT3317452.1"/>
    </source>
</evidence>
<proteinExistence type="predicted"/>
<protein>
    <recommendedName>
        <fullName evidence="4">FxLD family lantipeptide</fullName>
    </recommendedName>
</protein>
<accession>A0ABU3GCC7</accession>
<sequence>MATSNLPTPNLQPVPTTTDAADEKPSLQILDQGAGCCGGGSCSID</sequence>
<dbReference type="EMBL" id="JAUZVV010000002">
    <property type="protein sequence ID" value="MDT3317452.1"/>
    <property type="molecule type" value="Genomic_DNA"/>
</dbReference>
<comment type="caution">
    <text evidence="2">The sequence shown here is derived from an EMBL/GenBank/DDBJ whole genome shotgun (WGS) entry which is preliminary data.</text>
</comment>